<name>A0A8X6KFT1_TRICU</name>
<sequence>MRVLSTFQTSKLLLPGSFHHYGRRTYPEICNTYMNAVGNALNQAGSFSKVNEEGNDHRRRKKRAAREICGDEKRSSEMCLAFWKKNCRLSSQGLPIFYEMKSHKASDEEPSDGSVVEGGYKEPTEYYEERATSGNATLDR</sequence>
<gene>
    <name evidence="2" type="ORF">TNCT_320001</name>
</gene>
<evidence type="ECO:0000313" key="2">
    <source>
        <dbReference type="EMBL" id="GFQ70608.1"/>
    </source>
</evidence>
<accession>A0A8X6KFT1</accession>
<dbReference type="Proteomes" id="UP000887116">
    <property type="component" value="Unassembled WGS sequence"/>
</dbReference>
<feature type="region of interest" description="Disordered" evidence="1">
    <location>
        <begin position="103"/>
        <end position="140"/>
    </location>
</feature>
<keyword evidence="3" id="KW-1185">Reference proteome</keyword>
<evidence type="ECO:0000256" key="1">
    <source>
        <dbReference type="SAM" id="MobiDB-lite"/>
    </source>
</evidence>
<proteinExistence type="predicted"/>
<protein>
    <submittedName>
        <fullName evidence="2">Uncharacterized protein</fullName>
    </submittedName>
</protein>
<dbReference type="EMBL" id="BMAO01030825">
    <property type="protein sequence ID" value="GFQ70608.1"/>
    <property type="molecule type" value="Genomic_DNA"/>
</dbReference>
<feature type="compositionally biased region" description="Basic and acidic residues" evidence="1">
    <location>
        <begin position="119"/>
        <end position="131"/>
    </location>
</feature>
<comment type="caution">
    <text evidence="2">The sequence shown here is derived from an EMBL/GenBank/DDBJ whole genome shotgun (WGS) entry which is preliminary data.</text>
</comment>
<dbReference type="AlphaFoldDB" id="A0A8X6KFT1"/>
<dbReference type="OrthoDB" id="10514940at2759"/>
<reference evidence="2" key="1">
    <citation type="submission" date="2020-07" db="EMBL/GenBank/DDBJ databases">
        <title>Multicomponent nature underlies the extraordinary mechanical properties of spider dragline silk.</title>
        <authorList>
            <person name="Kono N."/>
            <person name="Nakamura H."/>
            <person name="Mori M."/>
            <person name="Yoshida Y."/>
            <person name="Ohtoshi R."/>
            <person name="Malay A.D."/>
            <person name="Moran D.A.P."/>
            <person name="Tomita M."/>
            <person name="Numata K."/>
            <person name="Arakawa K."/>
        </authorList>
    </citation>
    <scope>NUCLEOTIDE SEQUENCE</scope>
</reference>
<organism evidence="2 3">
    <name type="scientific">Trichonephila clavata</name>
    <name type="common">Joro spider</name>
    <name type="synonym">Nephila clavata</name>
    <dbReference type="NCBI Taxonomy" id="2740835"/>
    <lineage>
        <taxon>Eukaryota</taxon>
        <taxon>Metazoa</taxon>
        <taxon>Ecdysozoa</taxon>
        <taxon>Arthropoda</taxon>
        <taxon>Chelicerata</taxon>
        <taxon>Arachnida</taxon>
        <taxon>Araneae</taxon>
        <taxon>Araneomorphae</taxon>
        <taxon>Entelegynae</taxon>
        <taxon>Araneoidea</taxon>
        <taxon>Nephilidae</taxon>
        <taxon>Trichonephila</taxon>
    </lineage>
</organism>
<evidence type="ECO:0000313" key="3">
    <source>
        <dbReference type="Proteomes" id="UP000887116"/>
    </source>
</evidence>